<proteinExistence type="predicted"/>
<dbReference type="eggNOG" id="COG1695">
    <property type="taxonomic scope" value="Bacteria"/>
</dbReference>
<evidence type="ECO:0000313" key="3">
    <source>
        <dbReference type="Proteomes" id="UP000019277"/>
    </source>
</evidence>
<dbReference type="STRING" id="909613.UO65_6087"/>
<dbReference type="PANTHER" id="PTHR33169">
    <property type="entry name" value="PADR-FAMILY TRANSCRIPTIONAL REGULATOR"/>
    <property type="match status" value="1"/>
</dbReference>
<dbReference type="InterPro" id="IPR036390">
    <property type="entry name" value="WH_DNA-bd_sf"/>
</dbReference>
<evidence type="ECO:0000259" key="1">
    <source>
        <dbReference type="Pfam" id="PF03551"/>
    </source>
</evidence>
<dbReference type="InterPro" id="IPR052509">
    <property type="entry name" value="Metal_resp_DNA-bind_regulator"/>
</dbReference>
<accession>W7IX86</accession>
<feature type="domain" description="Transcription regulator PadR N-terminal" evidence="1">
    <location>
        <begin position="9"/>
        <end position="84"/>
    </location>
</feature>
<dbReference type="Proteomes" id="UP000019277">
    <property type="component" value="Unassembled WGS sequence"/>
</dbReference>
<sequence>MSATRMLVLGVMHWAGRAHGYQVRTELVSWSADTWARIKPGSIYHAIRKAAADGLLEQDSTEPGDGGPDRVAYRITPEGRAELHRLVREGLSTPGDPWMLNAAIAMLPVLDRDEVRALLATRIKALDETLTRLREWRADPGQTPEHVLEQANLWVGQARADQEWAASLLDRLNAGGLQLPQPPASLHPTRD</sequence>
<organism evidence="2 3">
    <name type="scientific">Actinokineospora spheciospongiae</name>
    <dbReference type="NCBI Taxonomy" id="909613"/>
    <lineage>
        <taxon>Bacteria</taxon>
        <taxon>Bacillati</taxon>
        <taxon>Actinomycetota</taxon>
        <taxon>Actinomycetes</taxon>
        <taxon>Pseudonocardiales</taxon>
        <taxon>Pseudonocardiaceae</taxon>
        <taxon>Actinokineospora</taxon>
    </lineage>
</organism>
<reference evidence="2 3" key="1">
    <citation type="journal article" date="2014" name="Genome Announc.">
        <title>Draft Genome Sequence of the Antitrypanosomally Active Sponge-Associated Bacterium Actinokineospora sp. Strain EG49.</title>
        <authorList>
            <person name="Harjes J."/>
            <person name="Ryu T."/>
            <person name="Abdelmohsen U.R."/>
            <person name="Moitinho-Silva L."/>
            <person name="Horn H."/>
            <person name="Ravasi T."/>
            <person name="Hentschel U."/>
        </authorList>
    </citation>
    <scope>NUCLEOTIDE SEQUENCE [LARGE SCALE GENOMIC DNA]</scope>
    <source>
        <strain evidence="2 3">EG49</strain>
    </source>
</reference>
<protein>
    <submittedName>
        <fullName evidence="2">Transcriptional regulator, PadR family</fullName>
    </submittedName>
</protein>
<dbReference type="SUPFAM" id="SSF46785">
    <property type="entry name" value="Winged helix' DNA-binding domain"/>
    <property type="match status" value="1"/>
</dbReference>
<dbReference type="PANTHER" id="PTHR33169:SF14">
    <property type="entry name" value="TRANSCRIPTIONAL REGULATOR RV3488"/>
    <property type="match status" value="1"/>
</dbReference>
<dbReference type="RefSeq" id="WP_052022000.1">
    <property type="nucleotide sequence ID" value="NZ_AYXG01000233.1"/>
</dbReference>
<dbReference type="OrthoDB" id="8443918at2"/>
<dbReference type="EMBL" id="AYXG01000233">
    <property type="protein sequence ID" value="EWC58629.1"/>
    <property type="molecule type" value="Genomic_DNA"/>
</dbReference>
<keyword evidence="3" id="KW-1185">Reference proteome</keyword>
<comment type="caution">
    <text evidence="2">The sequence shown here is derived from an EMBL/GenBank/DDBJ whole genome shotgun (WGS) entry which is preliminary data.</text>
</comment>
<dbReference type="Pfam" id="PF03551">
    <property type="entry name" value="PadR"/>
    <property type="match status" value="1"/>
</dbReference>
<evidence type="ECO:0000313" key="2">
    <source>
        <dbReference type="EMBL" id="EWC58629.1"/>
    </source>
</evidence>
<dbReference type="InterPro" id="IPR005149">
    <property type="entry name" value="Tscrpt_reg_PadR_N"/>
</dbReference>
<dbReference type="InterPro" id="IPR036388">
    <property type="entry name" value="WH-like_DNA-bd_sf"/>
</dbReference>
<dbReference type="AlphaFoldDB" id="W7IX86"/>
<name>W7IX86_9PSEU</name>
<gene>
    <name evidence="2" type="ORF">UO65_6087</name>
</gene>
<dbReference type="Gene3D" id="1.10.10.10">
    <property type="entry name" value="Winged helix-like DNA-binding domain superfamily/Winged helix DNA-binding domain"/>
    <property type="match status" value="1"/>
</dbReference>